<evidence type="ECO:0000313" key="12">
    <source>
        <dbReference type="EMBL" id="MBB5931972.1"/>
    </source>
</evidence>
<evidence type="ECO:0000313" key="13">
    <source>
        <dbReference type="Proteomes" id="UP000585836"/>
    </source>
</evidence>
<comment type="subcellular location">
    <subcellularLocation>
        <location evidence="1">Cell membrane</location>
        <topology evidence="1">Multi-pass membrane protein</topology>
    </subcellularLocation>
</comment>
<feature type="domain" description="Histidine kinase" evidence="11">
    <location>
        <begin position="320"/>
        <end position="414"/>
    </location>
</feature>
<evidence type="ECO:0000256" key="5">
    <source>
        <dbReference type="ARBA" id="ARBA00022777"/>
    </source>
</evidence>
<keyword evidence="8 10" id="KW-0472">Membrane</keyword>
<evidence type="ECO:0000256" key="6">
    <source>
        <dbReference type="ARBA" id="ARBA00022989"/>
    </source>
</evidence>
<evidence type="ECO:0000256" key="7">
    <source>
        <dbReference type="ARBA" id="ARBA00023012"/>
    </source>
</evidence>
<evidence type="ECO:0000256" key="9">
    <source>
        <dbReference type="SAM" id="MobiDB-lite"/>
    </source>
</evidence>
<dbReference type="InterPro" id="IPR050482">
    <property type="entry name" value="Sensor_HK_TwoCompSys"/>
</dbReference>
<evidence type="ECO:0000259" key="11">
    <source>
        <dbReference type="PROSITE" id="PS50109"/>
    </source>
</evidence>
<sequence length="414" mass="44910">MTPPDAFPPADAPAPTPGNAPDMPALHLQRSFKWQALLRLAIVLACVTDLAVFPPDEQLPLSIALAAAYTLWTLATLYTAFTAHRPLPSWVYPLTDLTLLTALMAVSGNFSDPNWSSPLSADIFLFIPVLASFQMRPALTAASGILAAASYALGTGIGHLAQPYWHYTIIHTLFILVVCAGCVLLSDVQQHRVQSIRELAEHRLRLLDRIMAAEETEQRKIAETLHDGALQNVLAARHFIDEAATNPETTDTALDRADEALTEASRQLRSSVHTLHPEVLVTGGLVPALTHLTRQASERGKFHMEIHTTITTAGTADRPLFWLARELLENVVKHAHARNVTLTLTENDHDPASVRLTITDDGIGITQDALTKSLSQGHIGIASHRARIESIGGTLTIRNNATGGTTTEAVIPRT</sequence>
<dbReference type="PANTHER" id="PTHR24421:SF37">
    <property type="entry name" value="SENSOR HISTIDINE KINASE NARS"/>
    <property type="match status" value="1"/>
</dbReference>
<feature type="transmembrane region" description="Helical" evidence="10">
    <location>
        <begin position="138"/>
        <end position="158"/>
    </location>
</feature>
<evidence type="ECO:0000256" key="3">
    <source>
        <dbReference type="ARBA" id="ARBA00022679"/>
    </source>
</evidence>
<dbReference type="GO" id="GO:0000155">
    <property type="term" value="F:phosphorelay sensor kinase activity"/>
    <property type="evidence" value="ECO:0007669"/>
    <property type="project" value="InterPro"/>
</dbReference>
<name>A0A7W9Q3E1_9ACTN</name>
<feature type="compositionally biased region" description="Pro residues" evidence="9">
    <location>
        <begin position="1"/>
        <end position="18"/>
    </location>
</feature>
<dbReference type="GO" id="GO:0046983">
    <property type="term" value="F:protein dimerization activity"/>
    <property type="evidence" value="ECO:0007669"/>
    <property type="project" value="InterPro"/>
</dbReference>
<comment type="caution">
    <text evidence="12">The sequence shown here is derived from an EMBL/GenBank/DDBJ whole genome shotgun (WGS) entry which is preliminary data.</text>
</comment>
<dbReference type="EC" id="2.7.13.3" evidence="12"/>
<dbReference type="GO" id="GO:0005886">
    <property type="term" value="C:plasma membrane"/>
    <property type="evidence" value="ECO:0007669"/>
    <property type="project" value="UniProtKB-SubCell"/>
</dbReference>
<accession>A0A7W9Q3E1</accession>
<dbReference type="SUPFAM" id="SSF55874">
    <property type="entry name" value="ATPase domain of HSP90 chaperone/DNA topoisomerase II/histidine kinase"/>
    <property type="match status" value="1"/>
</dbReference>
<proteinExistence type="predicted"/>
<dbReference type="InterPro" id="IPR011712">
    <property type="entry name" value="Sig_transdc_His_kin_sub3_dim/P"/>
</dbReference>
<feature type="transmembrane region" description="Helical" evidence="10">
    <location>
        <begin position="59"/>
        <end position="78"/>
    </location>
</feature>
<dbReference type="SMART" id="SM00387">
    <property type="entry name" value="HATPase_c"/>
    <property type="match status" value="1"/>
</dbReference>
<dbReference type="Gene3D" id="3.30.565.10">
    <property type="entry name" value="Histidine kinase-like ATPase, C-terminal domain"/>
    <property type="match status" value="1"/>
</dbReference>
<evidence type="ECO:0000256" key="1">
    <source>
        <dbReference type="ARBA" id="ARBA00004651"/>
    </source>
</evidence>
<organism evidence="12 13">
    <name type="scientific">Streptomyces echinatus</name>
    <dbReference type="NCBI Taxonomy" id="67293"/>
    <lineage>
        <taxon>Bacteria</taxon>
        <taxon>Bacillati</taxon>
        <taxon>Actinomycetota</taxon>
        <taxon>Actinomycetes</taxon>
        <taxon>Kitasatosporales</taxon>
        <taxon>Streptomycetaceae</taxon>
        <taxon>Streptomyces</taxon>
    </lineage>
</organism>
<dbReference type="InterPro" id="IPR003594">
    <property type="entry name" value="HATPase_dom"/>
</dbReference>
<keyword evidence="7" id="KW-0902">Two-component regulatory system</keyword>
<gene>
    <name evidence="12" type="ORF">FHS34_007481</name>
</gene>
<dbReference type="Proteomes" id="UP000585836">
    <property type="component" value="Unassembled WGS sequence"/>
</dbReference>
<dbReference type="RefSeq" id="WP_184973871.1">
    <property type="nucleotide sequence ID" value="NZ_BAAAWF010000023.1"/>
</dbReference>
<dbReference type="InterPro" id="IPR036890">
    <property type="entry name" value="HATPase_C_sf"/>
</dbReference>
<dbReference type="Pfam" id="PF02518">
    <property type="entry name" value="HATPase_c"/>
    <property type="match status" value="1"/>
</dbReference>
<keyword evidence="6 10" id="KW-1133">Transmembrane helix</keyword>
<keyword evidence="3 12" id="KW-0808">Transferase</keyword>
<dbReference type="PANTHER" id="PTHR24421">
    <property type="entry name" value="NITRATE/NITRITE SENSOR PROTEIN NARX-RELATED"/>
    <property type="match status" value="1"/>
</dbReference>
<keyword evidence="4 10" id="KW-0812">Transmembrane</keyword>
<dbReference type="EMBL" id="JACHJK010000020">
    <property type="protein sequence ID" value="MBB5931972.1"/>
    <property type="molecule type" value="Genomic_DNA"/>
</dbReference>
<evidence type="ECO:0000256" key="10">
    <source>
        <dbReference type="SAM" id="Phobius"/>
    </source>
</evidence>
<evidence type="ECO:0000256" key="4">
    <source>
        <dbReference type="ARBA" id="ARBA00022692"/>
    </source>
</evidence>
<evidence type="ECO:0000256" key="8">
    <source>
        <dbReference type="ARBA" id="ARBA00023136"/>
    </source>
</evidence>
<evidence type="ECO:0000256" key="2">
    <source>
        <dbReference type="ARBA" id="ARBA00022475"/>
    </source>
</evidence>
<feature type="transmembrane region" description="Helical" evidence="10">
    <location>
        <begin position="164"/>
        <end position="185"/>
    </location>
</feature>
<reference evidence="12 13" key="1">
    <citation type="submission" date="2020-08" db="EMBL/GenBank/DDBJ databases">
        <title>Genomic Encyclopedia of Type Strains, Phase III (KMG-III): the genomes of soil and plant-associated and newly described type strains.</title>
        <authorList>
            <person name="Whitman W."/>
        </authorList>
    </citation>
    <scope>NUCLEOTIDE SEQUENCE [LARGE SCALE GENOMIC DNA]</scope>
    <source>
        <strain evidence="12 13">CECT 3313</strain>
    </source>
</reference>
<dbReference type="Pfam" id="PF07730">
    <property type="entry name" value="HisKA_3"/>
    <property type="match status" value="1"/>
</dbReference>
<dbReference type="AlphaFoldDB" id="A0A7W9Q3E1"/>
<keyword evidence="13" id="KW-1185">Reference proteome</keyword>
<feature type="region of interest" description="Disordered" evidence="9">
    <location>
        <begin position="1"/>
        <end position="20"/>
    </location>
</feature>
<dbReference type="InterPro" id="IPR005467">
    <property type="entry name" value="His_kinase_dom"/>
</dbReference>
<dbReference type="PROSITE" id="PS50109">
    <property type="entry name" value="HIS_KIN"/>
    <property type="match status" value="1"/>
</dbReference>
<protein>
    <submittedName>
        <fullName evidence="12">Two-component system NarL family sensor kinase</fullName>
        <ecNumber evidence="12">2.7.13.3</ecNumber>
    </submittedName>
</protein>
<keyword evidence="5 12" id="KW-0418">Kinase</keyword>
<feature type="transmembrane region" description="Helical" evidence="10">
    <location>
        <begin position="90"/>
        <end position="109"/>
    </location>
</feature>
<dbReference type="CDD" id="cd16917">
    <property type="entry name" value="HATPase_UhpB-NarQ-NarX-like"/>
    <property type="match status" value="1"/>
</dbReference>
<keyword evidence="2" id="KW-1003">Cell membrane</keyword>